<evidence type="ECO:0000256" key="1">
    <source>
        <dbReference type="SAM" id="MobiDB-lite"/>
    </source>
</evidence>
<feature type="region of interest" description="Disordered" evidence="1">
    <location>
        <begin position="259"/>
        <end position="300"/>
    </location>
</feature>
<dbReference type="PANTHER" id="PTHR10826">
    <property type="entry name" value="COMPLEMENT COMPONENT 1"/>
    <property type="match status" value="1"/>
</dbReference>
<gene>
    <name evidence="2" type="primary">MAM33</name>
    <name evidence="2" type="ORF">CTA1_1918</name>
</gene>
<comment type="caution">
    <text evidence="2">The sequence shown here is derived from an EMBL/GenBank/DDBJ whole genome shotgun (WGS) entry which is preliminary data.</text>
</comment>
<organism evidence="2 3">
    <name type="scientific">Colletotrichum tanaceti</name>
    <dbReference type="NCBI Taxonomy" id="1306861"/>
    <lineage>
        <taxon>Eukaryota</taxon>
        <taxon>Fungi</taxon>
        <taxon>Dikarya</taxon>
        <taxon>Ascomycota</taxon>
        <taxon>Pezizomycotina</taxon>
        <taxon>Sordariomycetes</taxon>
        <taxon>Hypocreomycetidae</taxon>
        <taxon>Glomerellales</taxon>
        <taxon>Glomerellaceae</taxon>
        <taxon>Colletotrichum</taxon>
        <taxon>Colletotrichum destructivum species complex</taxon>
    </lineage>
</organism>
<dbReference type="GO" id="GO:0005759">
    <property type="term" value="C:mitochondrial matrix"/>
    <property type="evidence" value="ECO:0007669"/>
    <property type="project" value="InterPro"/>
</dbReference>
<dbReference type="Pfam" id="PF02330">
    <property type="entry name" value="MAM33"/>
    <property type="match status" value="1"/>
</dbReference>
<dbReference type="OrthoDB" id="278212at2759"/>
<name>A0A4U6X9U1_9PEZI</name>
<dbReference type="STRING" id="1306861.A0A4U6X9U1"/>
<accession>A0A4U6X9U1</accession>
<sequence length="416" mass="46097">MQDMWVRSSAGRVELKTFWCLDSRSVRIGRCRRAGPIAEGRTGGSRDRIKVPPDFLISDARKFGSSPGRLSKAAVADPILRHHPFNFSNKLFRLSLSNPVQYLNNPLGNIPIMLSIRSIARSAPRTLTRLSLRQTAARPSAFIKASSWSAAVQTQRASPFSSSAFRKAADAETDAELVAKLESELQFEDEVKQNEQLPASVKDFIDNSPFEIHDIPGKEEVKLTRNFGEEKITVTFSIADLANYDPEMYENDRALEDEEFDSDVQNPNKQAGVQASGGARSANAEEQLEEEEGDLDEAAPPCRMSIVVEKPGKTPGALNIDATAQDGAIVVDNMFYYEDGKLAHAANAEIAHARGDIYPGPPFGSLDEDLQILMERYLEERGITQALAVFAPDYIDVKEQREYVRWLNNVKGFVSA</sequence>
<dbReference type="AlphaFoldDB" id="A0A4U6X9U1"/>
<feature type="compositionally biased region" description="Polar residues" evidence="1">
    <location>
        <begin position="263"/>
        <end position="273"/>
    </location>
</feature>
<feature type="compositionally biased region" description="Acidic residues" evidence="1">
    <location>
        <begin position="286"/>
        <end position="297"/>
    </location>
</feature>
<proteinExistence type="predicted"/>
<dbReference type="InterPro" id="IPR036561">
    <property type="entry name" value="MAM33_sf"/>
</dbReference>
<dbReference type="GO" id="GO:0042256">
    <property type="term" value="P:cytosolic ribosome assembly"/>
    <property type="evidence" value="ECO:0007669"/>
    <property type="project" value="TreeGrafter"/>
</dbReference>
<keyword evidence="3" id="KW-1185">Reference proteome</keyword>
<evidence type="ECO:0000313" key="2">
    <source>
        <dbReference type="EMBL" id="TKW52410.1"/>
    </source>
</evidence>
<reference evidence="2 3" key="1">
    <citation type="journal article" date="2019" name="PLoS ONE">
        <title>Comparative genome analysis indicates high evolutionary potential of pathogenicity genes in Colletotrichum tanaceti.</title>
        <authorList>
            <person name="Lelwala R.V."/>
            <person name="Korhonen P.K."/>
            <person name="Young N.D."/>
            <person name="Scott J.B."/>
            <person name="Ades P.A."/>
            <person name="Gasser R.B."/>
            <person name="Taylor P.W.J."/>
        </authorList>
    </citation>
    <scope>NUCLEOTIDE SEQUENCE [LARGE SCALE GENOMIC DNA]</scope>
    <source>
        <strain evidence="2">BRIP57314</strain>
    </source>
</reference>
<dbReference type="SUPFAM" id="SSF54529">
    <property type="entry name" value="Mitochondrial glycoprotein MAM33-like"/>
    <property type="match status" value="1"/>
</dbReference>
<dbReference type="EMBL" id="PJEX01000240">
    <property type="protein sequence ID" value="TKW52410.1"/>
    <property type="molecule type" value="Genomic_DNA"/>
</dbReference>
<evidence type="ECO:0000313" key="3">
    <source>
        <dbReference type="Proteomes" id="UP000310108"/>
    </source>
</evidence>
<protein>
    <submittedName>
        <fullName evidence="2">Mitochondrial acidic protein MAM33</fullName>
    </submittedName>
</protein>
<dbReference type="Proteomes" id="UP000310108">
    <property type="component" value="Unassembled WGS sequence"/>
</dbReference>
<dbReference type="Gene3D" id="3.10.280.10">
    <property type="entry name" value="Mitochondrial glycoprotein"/>
    <property type="match status" value="1"/>
</dbReference>
<dbReference type="PANTHER" id="PTHR10826:SF1">
    <property type="entry name" value="COMPLEMENT COMPONENT 1 Q SUBCOMPONENT-BINDING PROTEIN, MITOCHONDRIAL"/>
    <property type="match status" value="1"/>
</dbReference>
<dbReference type="InterPro" id="IPR003428">
    <property type="entry name" value="MAM33"/>
</dbReference>